<dbReference type="InterPro" id="IPR000182">
    <property type="entry name" value="GNAT_dom"/>
</dbReference>
<dbReference type="AlphaFoldDB" id="A0A4V2RE52"/>
<evidence type="ECO:0000313" key="2">
    <source>
        <dbReference type="EMBL" id="TCN27340.1"/>
    </source>
</evidence>
<comment type="caution">
    <text evidence="2">The sequence shown here is derived from an EMBL/GenBank/DDBJ whole genome shotgun (WGS) entry which is preliminary data.</text>
</comment>
<dbReference type="PANTHER" id="PTHR43415:SF4">
    <property type="entry name" value="N-ACETYLTRANSFERASE DOMAIN-CONTAINING PROTEIN"/>
    <property type="match status" value="1"/>
</dbReference>
<dbReference type="RefSeq" id="WP_158286989.1">
    <property type="nucleotide sequence ID" value="NZ_JABUHM010000001.1"/>
</dbReference>
<accession>A0A4V2RE52</accession>
<dbReference type="Proteomes" id="UP000295689">
    <property type="component" value="Unassembled WGS sequence"/>
</dbReference>
<sequence length="187" mass="22407">MHTSGPLIGSSVQLDKIAEKDLKELWDLVYEKDHPEWTKWDIPCLPLMPMEYERFYDQMVNLLKQGFDRQYAIKVHNEIIGIVFYNWEQESSNSLEIGLAIYRPEYWSEEIEIDALKTWMDHLFETFSIPRIGLSTWSGNERMITVAKKLGLMVEGRIRKSRLYRSRYYDTVKLGILREEWELNKHR</sequence>
<keyword evidence="2" id="KW-0808">Transferase</keyword>
<gene>
    <name evidence="2" type="ORF">EV146_102290</name>
</gene>
<dbReference type="Gene3D" id="3.40.630.30">
    <property type="match status" value="1"/>
</dbReference>
<organism evidence="2 3">
    <name type="scientific">Mesobacillus foraminis</name>
    <dbReference type="NCBI Taxonomy" id="279826"/>
    <lineage>
        <taxon>Bacteria</taxon>
        <taxon>Bacillati</taxon>
        <taxon>Bacillota</taxon>
        <taxon>Bacilli</taxon>
        <taxon>Bacillales</taxon>
        <taxon>Bacillaceae</taxon>
        <taxon>Mesobacillus</taxon>
    </lineage>
</organism>
<dbReference type="Pfam" id="PF13302">
    <property type="entry name" value="Acetyltransf_3"/>
    <property type="match status" value="1"/>
</dbReference>
<dbReference type="GO" id="GO:0016747">
    <property type="term" value="F:acyltransferase activity, transferring groups other than amino-acyl groups"/>
    <property type="evidence" value="ECO:0007669"/>
    <property type="project" value="InterPro"/>
</dbReference>
<name>A0A4V2RE52_9BACI</name>
<evidence type="ECO:0000259" key="1">
    <source>
        <dbReference type="Pfam" id="PF13302"/>
    </source>
</evidence>
<dbReference type="InterPro" id="IPR016181">
    <property type="entry name" value="Acyl_CoA_acyltransferase"/>
</dbReference>
<dbReference type="EMBL" id="SLVV01000002">
    <property type="protein sequence ID" value="TCN27340.1"/>
    <property type="molecule type" value="Genomic_DNA"/>
</dbReference>
<keyword evidence="3" id="KW-1185">Reference proteome</keyword>
<protein>
    <submittedName>
        <fullName evidence="2">RimJ/RimL family protein N-acetyltransferase</fullName>
    </submittedName>
</protein>
<dbReference type="PANTHER" id="PTHR43415">
    <property type="entry name" value="SPERMIDINE N(1)-ACETYLTRANSFERASE"/>
    <property type="match status" value="1"/>
</dbReference>
<feature type="domain" description="N-acetyltransferase" evidence="1">
    <location>
        <begin position="14"/>
        <end position="152"/>
    </location>
</feature>
<dbReference type="SUPFAM" id="SSF55729">
    <property type="entry name" value="Acyl-CoA N-acyltransferases (Nat)"/>
    <property type="match status" value="1"/>
</dbReference>
<proteinExistence type="predicted"/>
<evidence type="ECO:0000313" key="3">
    <source>
        <dbReference type="Proteomes" id="UP000295689"/>
    </source>
</evidence>
<reference evidence="2 3" key="1">
    <citation type="journal article" date="2015" name="Stand. Genomic Sci.">
        <title>Genomic Encyclopedia of Bacterial and Archaeal Type Strains, Phase III: the genomes of soil and plant-associated and newly described type strains.</title>
        <authorList>
            <person name="Whitman W.B."/>
            <person name="Woyke T."/>
            <person name="Klenk H.P."/>
            <person name="Zhou Y."/>
            <person name="Lilburn T.G."/>
            <person name="Beck B.J."/>
            <person name="De Vos P."/>
            <person name="Vandamme P."/>
            <person name="Eisen J.A."/>
            <person name="Garrity G."/>
            <person name="Hugenholtz P."/>
            <person name="Kyrpides N.C."/>
        </authorList>
    </citation>
    <scope>NUCLEOTIDE SEQUENCE [LARGE SCALE GENOMIC DNA]</scope>
    <source>
        <strain evidence="2 3">CV53</strain>
    </source>
</reference>